<dbReference type="RefSeq" id="WP_348261486.1">
    <property type="nucleotide sequence ID" value="NZ_CP121196.1"/>
</dbReference>
<dbReference type="Gene3D" id="3.40.50.1450">
    <property type="entry name" value="HybD-like"/>
    <property type="match status" value="1"/>
</dbReference>
<dbReference type="InterPro" id="IPR023430">
    <property type="entry name" value="Pept_HybD-like_dom_sf"/>
</dbReference>
<dbReference type="Pfam" id="PF01750">
    <property type="entry name" value="HycI"/>
    <property type="match status" value="1"/>
</dbReference>
<keyword evidence="3" id="KW-0064">Aspartyl protease</keyword>
<keyword evidence="2 5" id="KW-0645">Protease</keyword>
<evidence type="ECO:0000313" key="5">
    <source>
        <dbReference type="EMBL" id="XBH16260.1"/>
    </source>
</evidence>
<dbReference type="SUPFAM" id="SSF53163">
    <property type="entry name" value="HybD-like"/>
    <property type="match status" value="1"/>
</dbReference>
<accession>A0AAU7DFZ2</accession>
<evidence type="ECO:0000256" key="4">
    <source>
        <dbReference type="ARBA" id="ARBA00022801"/>
    </source>
</evidence>
<dbReference type="PRINTS" id="PR00446">
    <property type="entry name" value="HYDRGNUPTAKE"/>
</dbReference>
<dbReference type="GO" id="GO:0004190">
    <property type="term" value="F:aspartic-type endopeptidase activity"/>
    <property type="evidence" value="ECO:0007669"/>
    <property type="project" value="UniProtKB-KW"/>
</dbReference>
<dbReference type="GO" id="GO:0016485">
    <property type="term" value="P:protein processing"/>
    <property type="evidence" value="ECO:0007669"/>
    <property type="project" value="TreeGrafter"/>
</dbReference>
<evidence type="ECO:0000256" key="2">
    <source>
        <dbReference type="ARBA" id="ARBA00022670"/>
    </source>
</evidence>
<dbReference type="GO" id="GO:0008047">
    <property type="term" value="F:enzyme activator activity"/>
    <property type="evidence" value="ECO:0007669"/>
    <property type="project" value="InterPro"/>
</dbReference>
<evidence type="ECO:0000256" key="3">
    <source>
        <dbReference type="ARBA" id="ARBA00022750"/>
    </source>
</evidence>
<protein>
    <submittedName>
        <fullName evidence="5">Hydrogenase maturation protease</fullName>
    </submittedName>
</protein>
<dbReference type="AlphaFoldDB" id="A0AAU7DFZ2"/>
<proteinExistence type="inferred from homology"/>
<name>A0AAU7DFZ2_9BACT</name>
<sequence>MSTDAKKTLVLGLGNVIMGDEGVGVHVVRALEKHTLPANVECLDGGTGGFVLLEPLQSAGHIVLIDATDDGNPPGTVTRTVPRFSADYPPTLTAHDIGVKDLLDAFYMQSGEREVVLYAITIDPRQSISMDLSPDLAKAADVAVHQILAELNQTA</sequence>
<keyword evidence="4" id="KW-0378">Hydrolase</keyword>
<dbReference type="InterPro" id="IPR000671">
    <property type="entry name" value="Peptidase_A31"/>
</dbReference>
<dbReference type="PANTHER" id="PTHR30302">
    <property type="entry name" value="HYDROGENASE 1 MATURATION PROTEASE"/>
    <property type="match status" value="1"/>
</dbReference>
<dbReference type="EMBL" id="CP121196">
    <property type="protein sequence ID" value="XBH16260.1"/>
    <property type="molecule type" value="Genomic_DNA"/>
</dbReference>
<evidence type="ECO:0000256" key="1">
    <source>
        <dbReference type="ARBA" id="ARBA00006814"/>
    </source>
</evidence>
<organism evidence="5">
    <name type="scientific">Telmatobacter sp. DSM 110680</name>
    <dbReference type="NCBI Taxonomy" id="3036704"/>
    <lineage>
        <taxon>Bacteria</taxon>
        <taxon>Pseudomonadati</taxon>
        <taxon>Acidobacteriota</taxon>
        <taxon>Terriglobia</taxon>
        <taxon>Terriglobales</taxon>
        <taxon>Acidobacteriaceae</taxon>
        <taxon>Telmatobacter</taxon>
    </lineage>
</organism>
<comment type="similarity">
    <text evidence="1">Belongs to the peptidase A31 family.</text>
</comment>
<dbReference type="PANTHER" id="PTHR30302:SF1">
    <property type="entry name" value="HYDROGENASE 2 MATURATION PROTEASE"/>
    <property type="match status" value="1"/>
</dbReference>
<gene>
    <name evidence="5" type="ORF">P8935_16995</name>
</gene>
<dbReference type="NCBIfam" id="TIGR00072">
    <property type="entry name" value="hydrog_prot"/>
    <property type="match status" value="1"/>
</dbReference>
<reference evidence="5" key="1">
    <citation type="submission" date="2023-03" db="EMBL/GenBank/DDBJ databases">
        <title>Edaphobacter sp.</title>
        <authorList>
            <person name="Huber K.J."/>
            <person name="Papendorf J."/>
            <person name="Pilke C."/>
            <person name="Bunk B."/>
            <person name="Sproeer C."/>
            <person name="Pester M."/>
        </authorList>
    </citation>
    <scope>NUCLEOTIDE SEQUENCE</scope>
    <source>
        <strain evidence="5">DSM 110680</strain>
    </source>
</reference>